<protein>
    <submittedName>
        <fullName evidence="2">Uncharacterized protein</fullName>
    </submittedName>
</protein>
<dbReference type="EMBL" id="CAJZBQ010000017">
    <property type="protein sequence ID" value="CAG9316824.1"/>
    <property type="molecule type" value="Genomic_DNA"/>
</dbReference>
<dbReference type="Proteomes" id="UP001162131">
    <property type="component" value="Unassembled WGS sequence"/>
</dbReference>
<reference evidence="2" key="1">
    <citation type="submission" date="2021-09" db="EMBL/GenBank/DDBJ databases">
        <authorList>
            <consortium name="AG Swart"/>
            <person name="Singh M."/>
            <person name="Singh A."/>
            <person name="Seah K."/>
            <person name="Emmerich C."/>
        </authorList>
    </citation>
    <scope>NUCLEOTIDE SEQUENCE</scope>
    <source>
        <strain evidence="2">ATCC30299</strain>
    </source>
</reference>
<organism evidence="2 3">
    <name type="scientific">Blepharisma stoltei</name>
    <dbReference type="NCBI Taxonomy" id="1481888"/>
    <lineage>
        <taxon>Eukaryota</taxon>
        <taxon>Sar</taxon>
        <taxon>Alveolata</taxon>
        <taxon>Ciliophora</taxon>
        <taxon>Postciliodesmatophora</taxon>
        <taxon>Heterotrichea</taxon>
        <taxon>Heterotrichida</taxon>
        <taxon>Blepharismidae</taxon>
        <taxon>Blepharisma</taxon>
    </lineage>
</organism>
<evidence type="ECO:0000256" key="1">
    <source>
        <dbReference type="SAM" id="MobiDB-lite"/>
    </source>
</evidence>
<dbReference type="AlphaFoldDB" id="A0AAU9IUL3"/>
<proteinExistence type="predicted"/>
<sequence>MGCCSSKEIDSNEKEQKSTTIEFLRTEIDDETEIKSNPVNKRSLTMPKLPLRRRSRNFSSIERKPKNLKLQKAQSANPSPQNTSRSPSTRFFKKFSKTPLREHFSTIKKRLLDYTDSISLVIDKRTGIKKIIKEVKKSAIFQEVYDDFIKEIQKFQSLVKLI</sequence>
<accession>A0AAU9IUL3</accession>
<feature type="region of interest" description="Disordered" evidence="1">
    <location>
        <begin position="1"/>
        <end position="91"/>
    </location>
</feature>
<evidence type="ECO:0000313" key="3">
    <source>
        <dbReference type="Proteomes" id="UP001162131"/>
    </source>
</evidence>
<comment type="caution">
    <text evidence="2">The sequence shown here is derived from an EMBL/GenBank/DDBJ whole genome shotgun (WGS) entry which is preliminary data.</text>
</comment>
<gene>
    <name evidence="2" type="ORF">BSTOLATCC_MIC17457</name>
</gene>
<feature type="compositionally biased region" description="Polar residues" evidence="1">
    <location>
        <begin position="72"/>
        <end position="89"/>
    </location>
</feature>
<name>A0AAU9IUL3_9CILI</name>
<evidence type="ECO:0000313" key="2">
    <source>
        <dbReference type="EMBL" id="CAG9316824.1"/>
    </source>
</evidence>
<feature type="compositionally biased region" description="Basic and acidic residues" evidence="1">
    <location>
        <begin position="7"/>
        <end position="17"/>
    </location>
</feature>
<keyword evidence="3" id="KW-1185">Reference proteome</keyword>